<dbReference type="InterPro" id="IPR011009">
    <property type="entry name" value="Kinase-like_dom_sf"/>
</dbReference>
<dbReference type="Pfam" id="PF23247">
    <property type="entry name" value="LRR_RPS2"/>
    <property type="match status" value="1"/>
</dbReference>
<dbReference type="SUPFAM" id="SSF52058">
    <property type="entry name" value="L domain-like"/>
    <property type="match status" value="1"/>
</dbReference>
<dbReference type="EMBL" id="JAZDWU010000008">
    <property type="protein sequence ID" value="KAK9993728.1"/>
    <property type="molecule type" value="Genomic_DNA"/>
</dbReference>
<dbReference type="Gene3D" id="2.130.10.10">
    <property type="entry name" value="YVTN repeat-like/Quinoprotein amine dehydrogenase"/>
    <property type="match status" value="2"/>
</dbReference>
<dbReference type="GO" id="GO:0043531">
    <property type="term" value="F:ADP binding"/>
    <property type="evidence" value="ECO:0007669"/>
    <property type="project" value="InterPro"/>
</dbReference>
<keyword evidence="10" id="KW-0611">Plant defense</keyword>
<comment type="caution">
    <text evidence="19">The sequence shown here is derived from an EMBL/GenBank/DDBJ whole genome shotgun (WGS) entry which is preliminary data.</text>
</comment>
<keyword evidence="9 15" id="KW-0863">Zinc-finger</keyword>
<reference evidence="19 20" key="1">
    <citation type="submission" date="2024-01" db="EMBL/GenBank/DDBJ databases">
        <title>A telomere-to-telomere, gap-free genome of sweet tea (Lithocarpus litseifolius).</title>
        <authorList>
            <person name="Zhou J."/>
        </authorList>
    </citation>
    <scope>NUCLEOTIDE SEQUENCE [LARGE SCALE GENOMIC DNA]</scope>
    <source>
        <strain evidence="19">Zhou-2022a</strain>
        <tissue evidence="19">Leaf</tissue>
    </source>
</reference>
<protein>
    <recommendedName>
        <fullName evidence="18">RING-type domain-containing protein</fullName>
    </recommendedName>
</protein>
<dbReference type="InterPro" id="IPR001611">
    <property type="entry name" value="Leu-rich_rpt"/>
</dbReference>
<dbReference type="Pfam" id="PF00400">
    <property type="entry name" value="WD40"/>
    <property type="match status" value="3"/>
</dbReference>
<dbReference type="SMART" id="SM00220">
    <property type="entry name" value="S_TKc"/>
    <property type="match status" value="1"/>
</dbReference>
<keyword evidence="6" id="KW-0479">Metal-binding</keyword>
<dbReference type="Gene3D" id="1.10.8.430">
    <property type="entry name" value="Helical domain of apoptotic protease-activating factors"/>
    <property type="match status" value="1"/>
</dbReference>
<dbReference type="Pfam" id="PF13445">
    <property type="entry name" value="zf-RING_UBOX"/>
    <property type="match status" value="1"/>
</dbReference>
<dbReference type="InterPro" id="IPR058922">
    <property type="entry name" value="WHD_DRP"/>
</dbReference>
<dbReference type="Pfam" id="PF00931">
    <property type="entry name" value="NB-ARC"/>
    <property type="match status" value="1"/>
</dbReference>
<dbReference type="SUPFAM" id="SSF56112">
    <property type="entry name" value="Protein kinase-like (PK-like)"/>
    <property type="match status" value="1"/>
</dbReference>
<dbReference type="Pfam" id="PF13855">
    <property type="entry name" value="LRR_8"/>
    <property type="match status" value="1"/>
</dbReference>
<dbReference type="SMART" id="SM00320">
    <property type="entry name" value="WD40"/>
    <property type="match status" value="6"/>
</dbReference>
<dbReference type="InterPro" id="IPR001680">
    <property type="entry name" value="WD40_rpt"/>
</dbReference>
<dbReference type="InterPro" id="IPR057135">
    <property type="entry name" value="At4g27190-like_LRR"/>
</dbReference>
<evidence type="ECO:0000313" key="20">
    <source>
        <dbReference type="Proteomes" id="UP001459277"/>
    </source>
</evidence>
<evidence type="ECO:0000256" key="2">
    <source>
        <dbReference type="ARBA" id="ARBA00008894"/>
    </source>
</evidence>
<dbReference type="Proteomes" id="UP001459277">
    <property type="component" value="Unassembled WGS sequence"/>
</dbReference>
<dbReference type="PRINTS" id="PR00364">
    <property type="entry name" value="DISEASERSIST"/>
</dbReference>
<evidence type="ECO:0000256" key="3">
    <source>
        <dbReference type="ARBA" id="ARBA00022574"/>
    </source>
</evidence>
<dbReference type="PROSITE" id="PS50089">
    <property type="entry name" value="ZF_RING_2"/>
    <property type="match status" value="1"/>
</dbReference>
<comment type="similarity">
    <text evidence="2">Belongs to the disease resistance NB-LRR family.</text>
</comment>
<dbReference type="InterPro" id="IPR050905">
    <property type="entry name" value="Plant_NBS-LRR"/>
</dbReference>
<dbReference type="InterPro" id="IPR015943">
    <property type="entry name" value="WD40/YVTN_repeat-like_dom_sf"/>
</dbReference>
<evidence type="ECO:0000256" key="17">
    <source>
        <dbReference type="SAM" id="Coils"/>
    </source>
</evidence>
<feature type="domain" description="RING-type" evidence="18">
    <location>
        <begin position="8"/>
        <end position="53"/>
    </location>
</feature>
<dbReference type="InterPro" id="IPR042197">
    <property type="entry name" value="Apaf_helical"/>
</dbReference>
<keyword evidence="8" id="KW-0547">Nucleotide-binding</keyword>
<evidence type="ECO:0000256" key="8">
    <source>
        <dbReference type="ARBA" id="ARBA00022741"/>
    </source>
</evidence>
<evidence type="ECO:0000256" key="12">
    <source>
        <dbReference type="ARBA" id="ARBA00022840"/>
    </source>
</evidence>
<dbReference type="Gene3D" id="3.40.50.300">
    <property type="entry name" value="P-loop containing nucleotide triphosphate hydrolases"/>
    <property type="match status" value="1"/>
</dbReference>
<evidence type="ECO:0000256" key="6">
    <source>
        <dbReference type="ARBA" id="ARBA00022723"/>
    </source>
</evidence>
<evidence type="ECO:0000256" key="10">
    <source>
        <dbReference type="ARBA" id="ARBA00022821"/>
    </source>
</evidence>
<dbReference type="Gene3D" id="3.80.10.10">
    <property type="entry name" value="Ribonuclease Inhibitor"/>
    <property type="match status" value="2"/>
</dbReference>
<dbReference type="InterPro" id="IPR036322">
    <property type="entry name" value="WD40_repeat_dom_sf"/>
</dbReference>
<keyword evidence="4" id="KW-0433">Leucine-rich repeat</keyword>
<dbReference type="InterPro" id="IPR000719">
    <property type="entry name" value="Prot_kinase_dom"/>
</dbReference>
<dbReference type="PANTHER" id="PTHR33463">
    <property type="entry name" value="NB-ARC DOMAIN-CONTAINING PROTEIN-RELATED"/>
    <property type="match status" value="1"/>
</dbReference>
<dbReference type="InterPro" id="IPR027370">
    <property type="entry name" value="Znf-RING_euk"/>
</dbReference>
<keyword evidence="11" id="KW-0862">Zinc</keyword>
<keyword evidence="17" id="KW-0175">Coiled coil</keyword>
<dbReference type="CDD" id="cd16587">
    <property type="entry name" value="RING-HC_TRIM32_C-VII"/>
    <property type="match status" value="1"/>
</dbReference>
<dbReference type="GO" id="GO:0004672">
    <property type="term" value="F:protein kinase activity"/>
    <property type="evidence" value="ECO:0007669"/>
    <property type="project" value="InterPro"/>
</dbReference>
<dbReference type="Gene3D" id="1.10.510.10">
    <property type="entry name" value="Transferase(Phosphotransferase) domain 1"/>
    <property type="match status" value="1"/>
</dbReference>
<sequence length="1836" mass="207302">MEMESPECPVCLQNYDGDTVIPRVLACGHTACEACLLNLPQRYSHTIRCPECNQLVNYPSQGPTALPKNIDLLRLTGNSHKPDKTPPNYDPCHSQSHHFLPQFWSHEFFSLWKQRVLPNDAVLIEGDGEEAEMIRVGLYENQRVSVLRLVSLHDDDDDSSVFRYSYVVKVMNCLSGMREEEREELGLILRAQKKFVCKVFGLWGDLEGGFLSLVCERQNGSLLEKFGDLGDRFCGEDEEGLSKDGISGFAMIGTGICEAVIALHFEGLVIGCLDLSCFSFDDFGRVCVDLSAVLVAGRKLRKHVVEAVSGKLRIDDNEMGVIFSGLLKNEAFLSPQLLLELLQKEGIAVECGSSRCSVDCSSDVWSLACVLMRLIIGKTFTEETLEICAEKGSDYSTLYMGWVEKVRSLLESNLGSEYASLSQILCKCLNFDQGSCPLATDVWRCIRELLIKPKFDITGGFEREIKKNNTYHCLIFGKLCQLPTESAEIQEEDGADFDQVDKRVDKSFVEGLSEGVIKCKDLQGHLDCITELAVGGGFLFSSSFDKTVQVWSLQDFSHIHTFRGHEHRVTALVYVDEEQLCISGDNSGGIFVWAIRVPFGQDPVKKWYEEKDWRYSGIHALTISGNGYLYTGSGDKSIKAWSLKDGALYCTMNGHKSVVSTLAVCDGVLYSGSWDGTIRLWSLNDHSALAVLGENMPGNVTSVLSLTVDGDILIASFENGCIKVWRNDVLMKSMKLHQGAIFTTGMEGKWLFTGGWDKILKVQELLDDEFQIDITPTGSIPCGSVITALLCWQGKLIVGYADRSIKTGDLLLLHLFVVSLSPLLPSSKKRLSSQARDLPMEMLGSILELGKMIMAPIREYYNYHRGFDENLKNLKRKRKELECGRLDIESRMGAELFPGKRPKQAVQLWLQNVETIDGEIGAIEQEASTSKYSCVHIGKLACKKIQEVEELIDQRGGFVDSLVVDPPVSRGAVLPTTALVGESTTKKTMENIWELLLGEDIRKIGVYGMGGIGKTTIMKQINNFLLKETDKFNYIIWVTVSKAFNVINLQNEIACKLNLDLSKFEDETTRAGELKLELENRDRYVLILDDMWEAFRLEDVGIPEPTSANGCKLVLTTRDVEVCNKMSCENIKMELLSKEESWNLFLDTVGRDILNTPNFEAIVKEVVKECNDLPLAIITIAGSLKNVVHASEWRNALEELRTSIKGPNNIDSAIFERLRFSYKRLKDEKLQHCLLCCALYPEDYKIDRYELIQHLIDEGVIQRMKSRQVEIDKGHTMLNKLINACLLEGGSYNSFSNNVYFVKMHDLIRDMALQIAGPKFIVEARKGLQDFPDEEKWGKDLVKVSLMDNYISKVPYISQRCPKLSTLLLQNNFFLRSIPDSFFVHFHELNVLDLSETSIVSLPNSVSDLENLTALRLKWCKNLKHVPSLAKLTALRRLDLTGSGIEEIPHGLEMLVNLRFLCLDDARYLKKFPPGILPKMSQLQYLKFDWFSKTLKVNGEEVVSLKKLEHFEGQFYGVNDFNTYVRSLEEGGPSHYALFVGEVRTGDLFGKWMVEGKTVILNDCNISLLPKDIQTLRINKCHNLRSSCNAPSLKYARELKSIYIWECEEINDILSYSYIFPLQSLEVVELQHLNNLQVLFKEERVASIPAVQPGTFSHLKIFTLSECPNIKKLFTPALLLNLGNLEEISVACCEQLEEIVAAASDGVEEKAKEIEEGVDISIFPRLRKLLLWFLPELKTICSSNNVIAGDYLEEISIKKCLKLKKLPLSMRLIKGQLSTLPSLRYIETEEEWWELLEWDHHDMKNVLKPFCRPSVILKNIQMEISSESCCRFLPEI</sequence>
<keyword evidence="7" id="KW-0677">Repeat</keyword>
<keyword evidence="14" id="KW-0472">Membrane</keyword>
<evidence type="ECO:0000256" key="1">
    <source>
        <dbReference type="ARBA" id="ARBA00004370"/>
    </source>
</evidence>
<dbReference type="PANTHER" id="PTHR33463:SF187">
    <property type="entry name" value="AND NB-ARC DOMAIN DISEASE RESISTANCE PROTEIN, PUTATIVE-RELATED"/>
    <property type="match status" value="1"/>
</dbReference>
<dbReference type="FunFam" id="3.40.50.300:FF:001091">
    <property type="entry name" value="Probable disease resistance protein At1g61300"/>
    <property type="match status" value="1"/>
</dbReference>
<dbReference type="InterPro" id="IPR027417">
    <property type="entry name" value="P-loop_NTPase"/>
</dbReference>
<keyword evidence="12" id="KW-0067">ATP-binding</keyword>
<dbReference type="PRINTS" id="PR00320">
    <property type="entry name" value="GPROTEINBRPT"/>
</dbReference>
<dbReference type="InterPro" id="IPR032675">
    <property type="entry name" value="LRR_dom_sf"/>
</dbReference>
<accession>A0AAW2C6Y0</accession>
<evidence type="ECO:0000256" key="11">
    <source>
        <dbReference type="ARBA" id="ARBA00022833"/>
    </source>
</evidence>
<dbReference type="InterPro" id="IPR002182">
    <property type="entry name" value="NB-ARC"/>
</dbReference>
<evidence type="ECO:0000256" key="5">
    <source>
        <dbReference type="ARBA" id="ARBA00022692"/>
    </source>
</evidence>
<evidence type="ECO:0000256" key="9">
    <source>
        <dbReference type="ARBA" id="ARBA00022771"/>
    </source>
</evidence>
<feature type="repeat" description="WD" evidence="16">
    <location>
        <begin position="652"/>
        <end position="691"/>
    </location>
</feature>
<proteinExistence type="inferred from homology"/>
<dbReference type="InterPro" id="IPR020472">
    <property type="entry name" value="WD40_PAC1"/>
</dbReference>
<evidence type="ECO:0000313" key="19">
    <source>
        <dbReference type="EMBL" id="KAK9993728.1"/>
    </source>
</evidence>
<feature type="repeat" description="WD" evidence="16">
    <location>
        <begin position="562"/>
        <end position="596"/>
    </location>
</feature>
<dbReference type="InterPro" id="IPR013083">
    <property type="entry name" value="Znf_RING/FYVE/PHD"/>
</dbReference>
<evidence type="ECO:0000256" key="15">
    <source>
        <dbReference type="PROSITE-ProRule" id="PRU00175"/>
    </source>
</evidence>
<organism evidence="19 20">
    <name type="scientific">Lithocarpus litseifolius</name>
    <dbReference type="NCBI Taxonomy" id="425828"/>
    <lineage>
        <taxon>Eukaryota</taxon>
        <taxon>Viridiplantae</taxon>
        <taxon>Streptophyta</taxon>
        <taxon>Embryophyta</taxon>
        <taxon>Tracheophyta</taxon>
        <taxon>Spermatophyta</taxon>
        <taxon>Magnoliopsida</taxon>
        <taxon>eudicotyledons</taxon>
        <taxon>Gunneridae</taxon>
        <taxon>Pentapetalae</taxon>
        <taxon>rosids</taxon>
        <taxon>fabids</taxon>
        <taxon>Fagales</taxon>
        <taxon>Fagaceae</taxon>
        <taxon>Lithocarpus</taxon>
    </lineage>
</organism>
<keyword evidence="5" id="KW-0812">Transmembrane</keyword>
<dbReference type="GO" id="GO:0016020">
    <property type="term" value="C:membrane"/>
    <property type="evidence" value="ECO:0007669"/>
    <property type="project" value="UniProtKB-SubCell"/>
</dbReference>
<evidence type="ECO:0000256" key="4">
    <source>
        <dbReference type="ARBA" id="ARBA00022614"/>
    </source>
</evidence>
<dbReference type="PROSITE" id="PS50082">
    <property type="entry name" value="WD_REPEATS_2"/>
    <property type="match status" value="3"/>
</dbReference>
<evidence type="ECO:0000256" key="7">
    <source>
        <dbReference type="ARBA" id="ARBA00022737"/>
    </source>
</evidence>
<dbReference type="GO" id="GO:0008270">
    <property type="term" value="F:zinc ion binding"/>
    <property type="evidence" value="ECO:0007669"/>
    <property type="project" value="UniProtKB-KW"/>
</dbReference>
<evidence type="ECO:0000256" key="13">
    <source>
        <dbReference type="ARBA" id="ARBA00022989"/>
    </source>
</evidence>
<dbReference type="FunFam" id="1.10.10.10:FF:000322">
    <property type="entry name" value="Probable disease resistance protein At1g63360"/>
    <property type="match status" value="1"/>
</dbReference>
<name>A0AAW2C6Y0_9ROSI</name>
<gene>
    <name evidence="19" type="ORF">SO802_023431</name>
</gene>
<dbReference type="Gene3D" id="3.30.40.10">
    <property type="entry name" value="Zinc/RING finger domain, C3HC4 (zinc finger)"/>
    <property type="match status" value="1"/>
</dbReference>
<dbReference type="SUPFAM" id="SSF57850">
    <property type="entry name" value="RING/U-box"/>
    <property type="match status" value="1"/>
</dbReference>
<evidence type="ECO:0000259" key="18">
    <source>
        <dbReference type="PROSITE" id="PS50089"/>
    </source>
</evidence>
<feature type="coiled-coil region" evidence="17">
    <location>
        <begin position="864"/>
        <end position="891"/>
    </location>
</feature>
<dbReference type="InterPro" id="IPR001841">
    <property type="entry name" value="Znf_RING"/>
</dbReference>
<dbReference type="GO" id="GO:0005524">
    <property type="term" value="F:ATP binding"/>
    <property type="evidence" value="ECO:0007669"/>
    <property type="project" value="UniProtKB-KW"/>
</dbReference>
<evidence type="ECO:0000256" key="16">
    <source>
        <dbReference type="PROSITE-ProRule" id="PRU00221"/>
    </source>
</evidence>
<comment type="subcellular location">
    <subcellularLocation>
        <location evidence="1">Membrane</location>
    </subcellularLocation>
</comment>
<dbReference type="Pfam" id="PF23559">
    <property type="entry name" value="WHD_DRP"/>
    <property type="match status" value="1"/>
</dbReference>
<keyword evidence="3 16" id="KW-0853">WD repeat</keyword>
<keyword evidence="20" id="KW-1185">Reference proteome</keyword>
<dbReference type="PROSITE" id="PS50294">
    <property type="entry name" value="WD_REPEATS_REGION"/>
    <property type="match status" value="1"/>
</dbReference>
<dbReference type="SUPFAM" id="SSF50978">
    <property type="entry name" value="WD40 repeat-like"/>
    <property type="match status" value="1"/>
</dbReference>
<dbReference type="SMART" id="SM00184">
    <property type="entry name" value="RING"/>
    <property type="match status" value="1"/>
</dbReference>
<dbReference type="SUPFAM" id="SSF52540">
    <property type="entry name" value="P-loop containing nucleoside triphosphate hydrolases"/>
    <property type="match status" value="1"/>
</dbReference>
<feature type="repeat" description="WD" evidence="16">
    <location>
        <begin position="522"/>
        <end position="561"/>
    </location>
</feature>
<dbReference type="GO" id="GO:0006952">
    <property type="term" value="P:defense response"/>
    <property type="evidence" value="ECO:0007669"/>
    <property type="project" value="UniProtKB-KW"/>
</dbReference>
<keyword evidence="13" id="KW-1133">Transmembrane helix</keyword>
<evidence type="ECO:0000256" key="14">
    <source>
        <dbReference type="ARBA" id="ARBA00023136"/>
    </source>
</evidence>